<accession>A0ABW5X833</accession>
<evidence type="ECO:0000256" key="1">
    <source>
        <dbReference type="SAM" id="Phobius"/>
    </source>
</evidence>
<dbReference type="Proteomes" id="UP001597438">
    <property type="component" value="Unassembled WGS sequence"/>
</dbReference>
<comment type="caution">
    <text evidence="3">The sequence shown here is derived from an EMBL/GenBank/DDBJ whole genome shotgun (WGS) entry which is preliminary data.</text>
</comment>
<protein>
    <submittedName>
        <fullName evidence="3">DUF4350 domain-containing protein</fullName>
    </submittedName>
</protein>
<dbReference type="Pfam" id="PF14258">
    <property type="entry name" value="DUF4350"/>
    <property type="match status" value="1"/>
</dbReference>
<keyword evidence="4" id="KW-1185">Reference proteome</keyword>
<organism evidence="3 4">
    <name type="scientific">Christiangramia antarctica</name>
    <dbReference type="NCBI Taxonomy" id="2058158"/>
    <lineage>
        <taxon>Bacteria</taxon>
        <taxon>Pseudomonadati</taxon>
        <taxon>Bacteroidota</taxon>
        <taxon>Flavobacteriia</taxon>
        <taxon>Flavobacteriales</taxon>
        <taxon>Flavobacteriaceae</taxon>
        <taxon>Christiangramia</taxon>
    </lineage>
</organism>
<evidence type="ECO:0000313" key="3">
    <source>
        <dbReference type="EMBL" id="MFD2835235.1"/>
    </source>
</evidence>
<keyword evidence="1" id="KW-0812">Transmembrane</keyword>
<name>A0ABW5X833_9FLAO</name>
<sequence length="401" mass="46411">MNKTYKIAFGLFLLLVISLVYLEASEPEPLNWNPSYTSSDKIPLGAYVFYDLYKDQNSEEFQEVKIPPYEFLQDSSLAGTYFFLNDYVAYDKDELDDLLEWVSRGNDLFISAYHFGSLLQDTLKISMESTIVAEDGFTSRPSVNLVNPALKFTENLLFDQDLPGVYFSEIDTLNQTILGTASFSAEKEEVNFIKTQFGEGTIYLHATPQAFSNYFLLKEGHPKYAARVLSYVKQKPIFWDAYYKSGKSYFTSPLFILLNNRALKWAYYFVLIASGIFILFEGKRKQRAIPVVEPLQNKSYDFIDTVSNLYLEEKKFSDLGNKKIQLFQEYIRTQYRINLDENDDQGLKDLATKSENSYEDTKALFIYISRFQNKNINSKTEFLELTQKINSYKLKNGKSGK</sequence>
<proteinExistence type="predicted"/>
<gene>
    <name evidence="3" type="ORF">ACFSYS_18235</name>
</gene>
<feature type="domain" description="DUF4350" evidence="2">
    <location>
        <begin position="38"/>
        <end position="229"/>
    </location>
</feature>
<reference evidence="4" key="1">
    <citation type="journal article" date="2019" name="Int. J. Syst. Evol. Microbiol.">
        <title>The Global Catalogue of Microorganisms (GCM) 10K type strain sequencing project: providing services to taxonomists for standard genome sequencing and annotation.</title>
        <authorList>
            <consortium name="The Broad Institute Genomics Platform"/>
            <consortium name="The Broad Institute Genome Sequencing Center for Infectious Disease"/>
            <person name="Wu L."/>
            <person name="Ma J."/>
        </authorList>
    </citation>
    <scope>NUCLEOTIDE SEQUENCE [LARGE SCALE GENOMIC DNA]</scope>
    <source>
        <strain evidence="4">KCTC 52925</strain>
    </source>
</reference>
<keyword evidence="1" id="KW-1133">Transmembrane helix</keyword>
<keyword evidence="1" id="KW-0472">Membrane</keyword>
<evidence type="ECO:0000259" key="2">
    <source>
        <dbReference type="Pfam" id="PF14258"/>
    </source>
</evidence>
<evidence type="ECO:0000313" key="4">
    <source>
        <dbReference type="Proteomes" id="UP001597438"/>
    </source>
</evidence>
<dbReference type="RefSeq" id="WP_251741274.1">
    <property type="nucleotide sequence ID" value="NZ_JBHUOJ010000039.1"/>
</dbReference>
<dbReference type="EMBL" id="JBHUOJ010000039">
    <property type="protein sequence ID" value="MFD2835235.1"/>
    <property type="molecule type" value="Genomic_DNA"/>
</dbReference>
<feature type="transmembrane region" description="Helical" evidence="1">
    <location>
        <begin position="262"/>
        <end position="280"/>
    </location>
</feature>
<dbReference type="InterPro" id="IPR025646">
    <property type="entry name" value="DUF4350"/>
</dbReference>